<evidence type="ECO:0000313" key="17">
    <source>
        <dbReference type="EMBL" id="THH04293.1"/>
    </source>
</evidence>
<dbReference type="PROSITE" id="PS50873">
    <property type="entry name" value="PEROXIDASE_4"/>
    <property type="match status" value="1"/>
</dbReference>
<accession>A0A4V3XC31</accession>
<dbReference type="Gene3D" id="1.10.420.10">
    <property type="entry name" value="Peroxidase, domain 2"/>
    <property type="match status" value="1"/>
</dbReference>
<feature type="binding site" evidence="11">
    <location>
        <position position="114"/>
    </location>
    <ligand>
        <name>Ca(2+)</name>
        <dbReference type="ChEBI" id="CHEBI:29108"/>
        <label>1</label>
    </ligand>
</feature>
<feature type="disulfide bond" evidence="13">
    <location>
        <begin position="63"/>
        <end position="332"/>
    </location>
</feature>
<feature type="binding site" evidence="11">
    <location>
        <position position="110"/>
    </location>
    <ligand>
        <name>Ca(2+)</name>
        <dbReference type="ChEBI" id="CHEBI:29108"/>
        <label>1</label>
    </ligand>
</feature>
<comment type="cofactor">
    <cofactor evidence="11 14">
        <name>Ca(2+)</name>
        <dbReference type="ChEBI" id="CHEBI:29108"/>
    </cofactor>
    <text evidence="11 14">Binds 2 calcium ions per subunit.</text>
</comment>
<dbReference type="PRINTS" id="PR00458">
    <property type="entry name" value="PEROXIDASE"/>
</dbReference>
<keyword evidence="15" id="KW-1133">Transmembrane helix</keyword>
<protein>
    <recommendedName>
        <fullName evidence="14">Peroxidase</fullName>
        <ecNumber evidence="14">1.11.1.-</ecNumber>
    </recommendedName>
</protein>
<dbReference type="GO" id="GO:0042744">
    <property type="term" value="P:hydrogen peroxide catabolic process"/>
    <property type="evidence" value="ECO:0007669"/>
    <property type="project" value="TreeGrafter"/>
</dbReference>
<feature type="disulfide bond" evidence="13">
    <location>
        <begin position="296"/>
        <end position="362"/>
    </location>
</feature>
<organism evidence="17 18">
    <name type="scientific">Phellinidium pouzarii</name>
    <dbReference type="NCBI Taxonomy" id="167371"/>
    <lineage>
        <taxon>Eukaryota</taxon>
        <taxon>Fungi</taxon>
        <taxon>Dikarya</taxon>
        <taxon>Basidiomycota</taxon>
        <taxon>Agaricomycotina</taxon>
        <taxon>Agaricomycetes</taxon>
        <taxon>Hymenochaetales</taxon>
        <taxon>Hymenochaetaceae</taxon>
        <taxon>Phellinidium</taxon>
    </lineage>
</organism>
<keyword evidence="11 14" id="KW-0106">Calcium</keyword>
<dbReference type="GO" id="GO:0046872">
    <property type="term" value="F:metal ion binding"/>
    <property type="evidence" value="ECO:0007669"/>
    <property type="project" value="UniProtKB-UniRule"/>
</dbReference>
<dbReference type="PROSITE" id="PS00436">
    <property type="entry name" value="PEROXIDASE_2"/>
    <property type="match status" value="1"/>
</dbReference>
<dbReference type="EC" id="1.11.1.-" evidence="14"/>
<keyword evidence="8 13" id="KW-1015">Disulfide bond</keyword>
<name>A0A4V3XC31_9AGAM</name>
<feature type="binding site" evidence="11">
    <location>
        <position position="237"/>
    </location>
    <ligand>
        <name>Ca(2+)</name>
        <dbReference type="ChEBI" id="CHEBI:29108"/>
        <label>2</label>
    </ligand>
</feature>
<dbReference type="PRINTS" id="PR00462">
    <property type="entry name" value="LIGNINASE"/>
</dbReference>
<feature type="active site" description="Proton acceptor" evidence="10">
    <location>
        <position position="95"/>
    </location>
</feature>
<dbReference type="InterPro" id="IPR044831">
    <property type="entry name" value="Ccp1-like"/>
</dbReference>
<feature type="disulfide bond" evidence="13">
    <location>
        <begin position="51"/>
        <end position="64"/>
    </location>
</feature>
<dbReference type="GO" id="GO:0034599">
    <property type="term" value="P:cellular response to oxidative stress"/>
    <property type="evidence" value="ECO:0007669"/>
    <property type="project" value="InterPro"/>
</dbReference>
<keyword evidence="3 11" id="KW-0349">Heme</keyword>
<feature type="site" description="Transition state stabilizer" evidence="12">
    <location>
        <position position="91"/>
    </location>
</feature>
<evidence type="ECO:0000256" key="3">
    <source>
        <dbReference type="ARBA" id="ARBA00022617"/>
    </source>
</evidence>
<evidence type="ECO:0000256" key="14">
    <source>
        <dbReference type="RuleBase" id="RU363051"/>
    </source>
</evidence>
<evidence type="ECO:0000256" key="7">
    <source>
        <dbReference type="ARBA" id="ARBA00023004"/>
    </source>
</evidence>
<feature type="binding site" evidence="11">
    <location>
        <position position="239"/>
    </location>
    <ligand>
        <name>Ca(2+)</name>
        <dbReference type="ChEBI" id="CHEBI:29108"/>
        <label>2</label>
    </ligand>
</feature>
<keyword evidence="2 14" id="KW-0575">Peroxidase</keyword>
<sequence>MVSSPLIGSSSLLPHIELGRYISFTMVFKLTVAFVALAGMAAAASVRRVPCPNSKNTAINPACCVFYDLADDLQENKFDNQCGEDAHEALRLTFHDAIGFSASGKLKGTGADGSIMIFNNTELQDPANDGVSDAVNNLKPLLMTHLVTAGDLIQFAGAVAVSNCPGAPKLEFLAGRPNATFPVQQGTVPLPQDSSSKILARMGDAGLSPQDVINLLASHTVARSDTLVPNHQAVPFDSTPFTFDSQVFLEVLLKGTGVPFGVNNTDGAEVDSGIPDENEMRLQSDFALSRDPETACFWQDMIDNQSLMMNSFKTSMAKMAVLGHDPKKLIDCSEAIPTPKPPVGKRTTYPATKSFKDIQQVCKKPFPVLATDPGSPTIIPEYADGQGQ</sequence>
<evidence type="ECO:0000256" key="9">
    <source>
        <dbReference type="ARBA" id="ARBA00023180"/>
    </source>
</evidence>
<evidence type="ECO:0000256" key="13">
    <source>
        <dbReference type="PIRSR" id="PIRSR601621-4"/>
    </source>
</evidence>
<evidence type="ECO:0000256" key="6">
    <source>
        <dbReference type="ARBA" id="ARBA00023002"/>
    </source>
</evidence>
<evidence type="ECO:0000256" key="4">
    <source>
        <dbReference type="ARBA" id="ARBA00022723"/>
    </source>
</evidence>
<dbReference type="InterPro" id="IPR024589">
    <property type="entry name" value="Ligninase_C"/>
</dbReference>
<dbReference type="InterPro" id="IPR019794">
    <property type="entry name" value="Peroxidases_AS"/>
</dbReference>
<reference evidence="17 18" key="1">
    <citation type="submission" date="2019-02" db="EMBL/GenBank/DDBJ databases">
        <title>Genome sequencing of the rare red list fungi Phellinidium pouzarii.</title>
        <authorList>
            <person name="Buettner E."/>
            <person name="Kellner H."/>
        </authorList>
    </citation>
    <scope>NUCLEOTIDE SEQUENCE [LARGE SCALE GENOMIC DNA]</scope>
    <source>
        <strain evidence="17 18">DSM 108285</strain>
    </source>
</reference>
<dbReference type="GO" id="GO:0000302">
    <property type="term" value="P:response to reactive oxygen species"/>
    <property type="evidence" value="ECO:0007669"/>
    <property type="project" value="TreeGrafter"/>
</dbReference>
<feature type="transmembrane region" description="Helical" evidence="15">
    <location>
        <begin position="21"/>
        <end position="44"/>
    </location>
</feature>
<dbReference type="PROSITE" id="PS00435">
    <property type="entry name" value="PEROXIDASE_1"/>
    <property type="match status" value="1"/>
</dbReference>
<keyword evidence="7 11" id="KW-0408">Iron</keyword>
<comment type="cofactor">
    <cofactor evidence="11">
        <name>heme b</name>
        <dbReference type="ChEBI" id="CHEBI:60344"/>
    </cofactor>
    <text evidence="11">Binds 1 heme b (iron(II)-protoporphyrin IX) group per subunit.</text>
</comment>
<dbReference type="PANTHER" id="PTHR31356:SF66">
    <property type="entry name" value="CATALASE-PEROXIDASE"/>
    <property type="match status" value="1"/>
</dbReference>
<feature type="binding site" evidence="11">
    <location>
        <position position="220"/>
    </location>
    <ligand>
        <name>Ca(2+)</name>
        <dbReference type="ChEBI" id="CHEBI:29108"/>
        <label>2</label>
    </ligand>
</feature>
<evidence type="ECO:0000256" key="15">
    <source>
        <dbReference type="SAM" id="Phobius"/>
    </source>
</evidence>
<keyword evidence="9" id="KW-0325">Glycoprotein</keyword>
<keyword evidence="18" id="KW-1185">Reference proteome</keyword>
<dbReference type="Pfam" id="PF11895">
    <property type="entry name" value="Peroxidase_ext"/>
    <property type="match status" value="1"/>
</dbReference>
<keyword evidence="4 11" id="KW-0479">Metal-binding</keyword>
<keyword evidence="5" id="KW-0732">Signal</keyword>
<keyword evidence="15" id="KW-0812">Transmembrane</keyword>
<evidence type="ECO:0000256" key="2">
    <source>
        <dbReference type="ARBA" id="ARBA00022559"/>
    </source>
</evidence>
<dbReference type="InterPro" id="IPR010255">
    <property type="entry name" value="Haem_peroxidase_sf"/>
</dbReference>
<dbReference type="GO" id="GO:0020037">
    <property type="term" value="F:heme binding"/>
    <property type="evidence" value="ECO:0007669"/>
    <property type="project" value="UniProtKB-UniRule"/>
</dbReference>
<feature type="binding site" description="axial binding residue" evidence="11">
    <location>
        <position position="219"/>
    </location>
    <ligand>
        <name>heme b</name>
        <dbReference type="ChEBI" id="CHEBI:60344"/>
    </ligand>
    <ligandPart>
        <name>Fe</name>
        <dbReference type="ChEBI" id="CHEBI:18248"/>
    </ligandPart>
</feature>
<evidence type="ECO:0000256" key="1">
    <source>
        <dbReference type="ARBA" id="ARBA00006089"/>
    </source>
</evidence>
<dbReference type="InterPro" id="IPR002016">
    <property type="entry name" value="Haem_peroxidase"/>
</dbReference>
<evidence type="ECO:0000256" key="10">
    <source>
        <dbReference type="PIRSR" id="PIRSR601621-1"/>
    </source>
</evidence>
<feature type="binding site" evidence="11">
    <location>
        <position position="112"/>
    </location>
    <ligand>
        <name>Ca(2+)</name>
        <dbReference type="ChEBI" id="CHEBI:29108"/>
        <label>1</label>
    </ligand>
</feature>
<feature type="disulfide bond" evidence="13">
    <location>
        <begin position="82"/>
        <end position="164"/>
    </location>
</feature>
<keyword evidence="6 14" id="KW-0560">Oxidoreductase</keyword>
<dbReference type="SUPFAM" id="SSF48113">
    <property type="entry name" value="Heme-dependent peroxidases"/>
    <property type="match status" value="1"/>
</dbReference>
<dbReference type="InterPro" id="IPR019793">
    <property type="entry name" value="Peroxidases_heam-ligand_BS"/>
</dbReference>
<dbReference type="GO" id="GO:0004601">
    <property type="term" value="F:peroxidase activity"/>
    <property type="evidence" value="ECO:0007669"/>
    <property type="project" value="UniProtKB-KW"/>
</dbReference>
<dbReference type="AlphaFoldDB" id="A0A4V3XC31"/>
<evidence type="ECO:0000256" key="11">
    <source>
        <dbReference type="PIRSR" id="PIRSR601621-2"/>
    </source>
</evidence>
<comment type="caution">
    <text evidence="17">The sequence shown here is derived from an EMBL/GenBank/DDBJ whole genome shotgun (WGS) entry which is preliminary data.</text>
</comment>
<feature type="binding site" evidence="11">
    <location>
        <position position="244"/>
    </location>
    <ligand>
        <name>Ca(2+)</name>
        <dbReference type="ChEBI" id="CHEBI:29108"/>
        <label>2</label>
    </ligand>
</feature>
<keyword evidence="15" id="KW-0472">Membrane</keyword>
<evidence type="ECO:0000256" key="8">
    <source>
        <dbReference type="ARBA" id="ARBA00023157"/>
    </source>
</evidence>
<evidence type="ECO:0000313" key="18">
    <source>
        <dbReference type="Proteomes" id="UP000308199"/>
    </source>
</evidence>
<proteinExistence type="inferred from homology"/>
<evidence type="ECO:0000259" key="16">
    <source>
        <dbReference type="PROSITE" id="PS50873"/>
    </source>
</evidence>
<feature type="binding site" evidence="11">
    <location>
        <position position="96"/>
    </location>
    <ligand>
        <name>Ca(2+)</name>
        <dbReference type="ChEBI" id="CHEBI:29108"/>
        <label>1</label>
    </ligand>
</feature>
<evidence type="ECO:0000256" key="12">
    <source>
        <dbReference type="PIRSR" id="PIRSR601621-3"/>
    </source>
</evidence>
<dbReference type="Gene3D" id="1.10.520.10">
    <property type="match status" value="1"/>
</dbReference>
<dbReference type="InterPro" id="IPR001621">
    <property type="entry name" value="Ligninase"/>
</dbReference>
<dbReference type="EMBL" id="SGPK01000358">
    <property type="protein sequence ID" value="THH04293.1"/>
    <property type="molecule type" value="Genomic_DNA"/>
</dbReference>
<feature type="domain" description="Plant heme peroxidase family profile" evidence="16">
    <location>
        <begin position="90"/>
        <end position="366"/>
    </location>
</feature>
<comment type="similarity">
    <text evidence="1 14">Belongs to the peroxidase family. Ligninase subfamily.</text>
</comment>
<dbReference type="PANTHER" id="PTHR31356">
    <property type="entry name" value="THYLAKOID LUMENAL 29 KDA PROTEIN, CHLOROPLASTIC-RELATED"/>
    <property type="match status" value="1"/>
</dbReference>
<dbReference type="Pfam" id="PF00141">
    <property type="entry name" value="peroxidase"/>
    <property type="match status" value="1"/>
</dbReference>
<gene>
    <name evidence="17" type="ORF">EW145_g5632</name>
</gene>
<dbReference type="Proteomes" id="UP000308199">
    <property type="component" value="Unassembled WGS sequence"/>
</dbReference>
<dbReference type="OrthoDB" id="2113341at2759"/>
<evidence type="ECO:0000256" key="5">
    <source>
        <dbReference type="ARBA" id="ARBA00022729"/>
    </source>
</evidence>